<dbReference type="InterPro" id="IPR015947">
    <property type="entry name" value="PUA-like_sf"/>
</dbReference>
<evidence type="ECO:0000313" key="3">
    <source>
        <dbReference type="EMBL" id="SOO22048.1"/>
    </source>
</evidence>
<dbReference type="InterPro" id="IPR002740">
    <property type="entry name" value="EVE_domain"/>
</dbReference>
<comment type="caution">
    <text evidence="3">The sequence shown here is derived from an EMBL/GenBank/DDBJ whole genome shotgun (WGS) entry which is preliminary data.</text>
</comment>
<dbReference type="InterPro" id="IPR052181">
    <property type="entry name" value="5hmC_binding"/>
</dbReference>
<gene>
    <name evidence="3" type="ORF">XFF6991_100043</name>
</gene>
<name>A0A7Z7IUY9_XANCH</name>
<reference evidence="3 4" key="1">
    <citation type="submission" date="2017-10" db="EMBL/GenBank/DDBJ databases">
        <authorList>
            <person name="Regsiter A."/>
            <person name="William W."/>
        </authorList>
    </citation>
    <scope>NUCLEOTIDE SEQUENCE [LARGE SCALE GENOMIC DNA]</scope>
    <source>
        <strain evidence="3 4">CFBP6991</strain>
    </source>
</reference>
<protein>
    <recommendedName>
        <fullName evidence="2">EVE domain-containing protein</fullName>
    </recommendedName>
</protein>
<dbReference type="CDD" id="cd21133">
    <property type="entry name" value="EVE"/>
    <property type="match status" value="1"/>
</dbReference>
<organism evidence="3 4">
    <name type="scientific">Xanthomonas campestris pv. phaseoli</name>
    <dbReference type="NCBI Taxonomy" id="317013"/>
    <lineage>
        <taxon>Bacteria</taxon>
        <taxon>Pseudomonadati</taxon>
        <taxon>Pseudomonadota</taxon>
        <taxon>Gammaproteobacteria</taxon>
        <taxon>Lysobacterales</taxon>
        <taxon>Lysobacteraceae</taxon>
        <taxon>Xanthomonas</taxon>
    </lineage>
</organism>
<evidence type="ECO:0000259" key="2">
    <source>
        <dbReference type="Pfam" id="PF01878"/>
    </source>
</evidence>
<dbReference type="EMBL" id="OCZC01000002">
    <property type="protein sequence ID" value="SOO22048.1"/>
    <property type="molecule type" value="Genomic_DNA"/>
</dbReference>
<dbReference type="RefSeq" id="WP_022558552.1">
    <property type="nucleotide sequence ID" value="NZ_JSBS02000036.1"/>
</dbReference>
<sequence>MTARKRYWLMKSEPDTFSIDDLERVGTEPWNGVRNYQARNFMRDGMHVGDGVFFYHSNCKVPGIVGIAKVASAAYPDDTQFDPSSDYHDPKSTREDPRWMLVDVAFERKLARTISLDEIKQQADALGEGFPLIARGNRLSILPVTAAQWKLLLAMESP</sequence>
<feature type="domain" description="EVE" evidence="2">
    <location>
        <begin position="6"/>
        <end position="155"/>
    </location>
</feature>
<evidence type="ECO:0000313" key="4">
    <source>
        <dbReference type="Proteomes" id="UP000234345"/>
    </source>
</evidence>
<dbReference type="InterPro" id="IPR047197">
    <property type="entry name" value="THYN1-like_EVE"/>
</dbReference>
<dbReference type="PANTHER" id="PTHR14087:SF7">
    <property type="entry name" value="THYMOCYTE NUCLEAR PROTEIN 1"/>
    <property type="match status" value="1"/>
</dbReference>
<dbReference type="AlphaFoldDB" id="A0A7Z7IUY9"/>
<dbReference type="Pfam" id="PF01878">
    <property type="entry name" value="EVE"/>
    <property type="match status" value="1"/>
</dbReference>
<evidence type="ECO:0000256" key="1">
    <source>
        <dbReference type="ARBA" id="ARBA00022553"/>
    </source>
</evidence>
<proteinExistence type="predicted"/>
<keyword evidence="1" id="KW-0597">Phosphoprotein</keyword>
<dbReference type="PANTHER" id="PTHR14087">
    <property type="entry name" value="THYMOCYTE NUCLEAR PROTEIN 1"/>
    <property type="match status" value="1"/>
</dbReference>
<dbReference type="FunFam" id="3.10.590.10:FF:000003">
    <property type="entry name" value="Thymocyte nuclear protein 1"/>
    <property type="match status" value="1"/>
</dbReference>
<dbReference type="Proteomes" id="UP000234345">
    <property type="component" value="Unassembled WGS sequence"/>
</dbReference>
<dbReference type="SUPFAM" id="SSF88697">
    <property type="entry name" value="PUA domain-like"/>
    <property type="match status" value="1"/>
</dbReference>
<dbReference type="Gene3D" id="3.10.590.10">
    <property type="entry name" value="ph1033 like domains"/>
    <property type="match status" value="1"/>
</dbReference>
<accession>A0A7Z7IUY9</accession>